<dbReference type="InterPro" id="IPR019410">
    <property type="entry name" value="Methyltransf_16"/>
</dbReference>
<gene>
    <name evidence="11" type="ORF">TRUGW13939_01116</name>
</gene>
<comment type="subcellular location">
    <subcellularLocation>
        <location evidence="2">Cytoplasm</location>
    </subcellularLocation>
    <subcellularLocation>
        <location evidence="1">Nucleus</location>
    </subcellularLocation>
</comment>
<comment type="similarity">
    <text evidence="9">Belongs to the methyltransferase superfamily. METTL18 family.</text>
</comment>
<dbReference type="Proteomes" id="UP000509510">
    <property type="component" value="Chromosome I"/>
</dbReference>
<reference evidence="12" key="1">
    <citation type="submission" date="2020-06" db="EMBL/GenBank/DDBJ databases">
        <title>A chromosome-scale genome assembly of Talaromyces rugulosus W13939.</title>
        <authorList>
            <person name="Wang B."/>
            <person name="Guo L."/>
            <person name="Ye K."/>
            <person name="Wang L."/>
        </authorList>
    </citation>
    <scope>NUCLEOTIDE SEQUENCE [LARGE SCALE GENOMIC DNA]</scope>
    <source>
        <strain evidence="12">W13939</strain>
    </source>
</reference>
<protein>
    <recommendedName>
        <fullName evidence="3">protein-histidine N-methyltransferase</fullName>
        <ecNumber evidence="3">2.1.1.85</ecNumber>
    </recommendedName>
</protein>
<evidence type="ECO:0000256" key="3">
    <source>
        <dbReference type="ARBA" id="ARBA00012533"/>
    </source>
</evidence>
<organism evidence="11 12">
    <name type="scientific">Talaromyces rugulosus</name>
    <name type="common">Penicillium rugulosum</name>
    <dbReference type="NCBI Taxonomy" id="121627"/>
    <lineage>
        <taxon>Eukaryota</taxon>
        <taxon>Fungi</taxon>
        <taxon>Dikarya</taxon>
        <taxon>Ascomycota</taxon>
        <taxon>Pezizomycotina</taxon>
        <taxon>Eurotiomycetes</taxon>
        <taxon>Eurotiomycetidae</taxon>
        <taxon>Eurotiales</taxon>
        <taxon>Trichocomaceae</taxon>
        <taxon>Talaromyces</taxon>
        <taxon>Talaromyces sect. Islandici</taxon>
    </lineage>
</organism>
<evidence type="ECO:0000256" key="8">
    <source>
        <dbReference type="ARBA" id="ARBA00023242"/>
    </source>
</evidence>
<dbReference type="GO" id="GO:0005634">
    <property type="term" value="C:nucleus"/>
    <property type="evidence" value="ECO:0007669"/>
    <property type="project" value="UniProtKB-SubCell"/>
</dbReference>
<keyword evidence="6" id="KW-0808">Transferase</keyword>
<evidence type="ECO:0000256" key="2">
    <source>
        <dbReference type="ARBA" id="ARBA00004496"/>
    </source>
</evidence>
<dbReference type="OrthoDB" id="1723750at2759"/>
<evidence type="ECO:0000313" key="12">
    <source>
        <dbReference type="Proteomes" id="UP000509510"/>
    </source>
</evidence>
<evidence type="ECO:0000256" key="6">
    <source>
        <dbReference type="ARBA" id="ARBA00022679"/>
    </source>
</evidence>
<dbReference type="AlphaFoldDB" id="A0A7H8QLD9"/>
<keyword evidence="5" id="KW-0489">Methyltransferase</keyword>
<evidence type="ECO:0000256" key="9">
    <source>
        <dbReference type="ARBA" id="ARBA00038126"/>
    </source>
</evidence>
<dbReference type="GO" id="GO:0018064">
    <property type="term" value="F:protein-L-histidine N-tele-methyltransferase activity"/>
    <property type="evidence" value="ECO:0007669"/>
    <property type="project" value="UniProtKB-EC"/>
</dbReference>
<dbReference type="Gene3D" id="3.40.50.150">
    <property type="entry name" value="Vaccinia Virus protein VP39"/>
    <property type="match status" value="1"/>
</dbReference>
<dbReference type="EC" id="2.1.1.85" evidence="3"/>
<keyword evidence="12" id="KW-1185">Reference proteome</keyword>
<dbReference type="PANTHER" id="PTHR14614">
    <property type="entry name" value="HEPATOCELLULAR CARCINOMA-ASSOCIATED ANTIGEN"/>
    <property type="match status" value="1"/>
</dbReference>
<dbReference type="PANTHER" id="PTHR14614:SF39">
    <property type="entry name" value="HISTIDINE PROTEIN METHYLTRANSFERASE 1 HOMOLOG"/>
    <property type="match status" value="1"/>
</dbReference>
<evidence type="ECO:0000256" key="7">
    <source>
        <dbReference type="ARBA" id="ARBA00022691"/>
    </source>
</evidence>
<keyword evidence="4" id="KW-0963">Cytoplasm</keyword>
<evidence type="ECO:0000313" key="11">
    <source>
        <dbReference type="EMBL" id="QKX54033.1"/>
    </source>
</evidence>
<dbReference type="RefSeq" id="XP_035340212.1">
    <property type="nucleotide sequence ID" value="XM_035484319.1"/>
</dbReference>
<feature type="region of interest" description="Disordered" evidence="10">
    <location>
        <begin position="16"/>
        <end position="49"/>
    </location>
</feature>
<feature type="compositionally biased region" description="Polar residues" evidence="10">
    <location>
        <begin position="35"/>
        <end position="49"/>
    </location>
</feature>
<proteinExistence type="inferred from homology"/>
<feature type="region of interest" description="Disordered" evidence="10">
    <location>
        <begin position="200"/>
        <end position="224"/>
    </location>
</feature>
<dbReference type="EMBL" id="CP055898">
    <property type="protein sequence ID" value="QKX54033.1"/>
    <property type="molecule type" value="Genomic_DNA"/>
</dbReference>
<dbReference type="GeneID" id="55988629"/>
<dbReference type="KEGG" id="trg:TRUGW13939_01116"/>
<dbReference type="InterPro" id="IPR029063">
    <property type="entry name" value="SAM-dependent_MTases_sf"/>
</dbReference>
<name>A0A7H8QLD9_TALRU</name>
<evidence type="ECO:0000256" key="10">
    <source>
        <dbReference type="SAM" id="MobiDB-lite"/>
    </source>
</evidence>
<accession>A0A7H8QLD9</accession>
<keyword evidence="7" id="KW-0949">S-adenosyl-L-methionine</keyword>
<sequence length="383" mass="41664">MASMFSFGFSGDDIEDDVDAGVTDTATHTDDNEKNNNTSSADNLPGTSSLPSQIAYNTLKLESSSKNEFLTLGRREIFDVRTQLMAEDAPDHDELISGLEQGDLKPNFYEGGFKTWECALDLARLVLATDQGEADMAHVIELGCGTAVPTLALFARLLSLPEGLMPFRFTLADYNSTVLRMVTLPNLLLTWWLNTRRTTTTTTSQGDDNGGDGSTEEAQKTDEGELDIDSDLINAFLTDLAIRGITIEFISGGWSPHFVDLVLGDHHDAQASSTGRNTLVLASETIYAPSSLDAFSQTLVQLLRRAQARNSGKTTSLVAAKKVYFGVGGGIDEFLHVLRQQPLQDNEQLDIRESSQVTSEGVGRIILEVSIHDTSTNTTSTRT</sequence>
<evidence type="ECO:0000256" key="1">
    <source>
        <dbReference type="ARBA" id="ARBA00004123"/>
    </source>
</evidence>
<dbReference type="GO" id="GO:0032259">
    <property type="term" value="P:methylation"/>
    <property type="evidence" value="ECO:0007669"/>
    <property type="project" value="UniProtKB-KW"/>
</dbReference>
<dbReference type="GO" id="GO:0005737">
    <property type="term" value="C:cytoplasm"/>
    <property type="evidence" value="ECO:0007669"/>
    <property type="project" value="UniProtKB-SubCell"/>
</dbReference>
<evidence type="ECO:0000256" key="5">
    <source>
        <dbReference type="ARBA" id="ARBA00022603"/>
    </source>
</evidence>
<keyword evidence="8" id="KW-0539">Nucleus</keyword>
<evidence type="ECO:0000256" key="4">
    <source>
        <dbReference type="ARBA" id="ARBA00022490"/>
    </source>
</evidence>